<dbReference type="SUPFAM" id="SSF51445">
    <property type="entry name" value="(Trans)glycosidases"/>
    <property type="match status" value="1"/>
</dbReference>
<dbReference type="InterPro" id="IPR013780">
    <property type="entry name" value="Glyco_hydro_b"/>
</dbReference>
<proteinExistence type="inferred from homology"/>
<evidence type="ECO:0000313" key="7">
    <source>
        <dbReference type="Proteomes" id="UP001203761"/>
    </source>
</evidence>
<feature type="domain" description="Glycoside hydrolase family 31 TIM barrel" evidence="4">
    <location>
        <begin position="241"/>
        <end position="543"/>
    </location>
</feature>
<dbReference type="InterPro" id="IPR051816">
    <property type="entry name" value="Glycosyl_Hydrolase_31"/>
</dbReference>
<dbReference type="PANTHER" id="PTHR43863">
    <property type="entry name" value="HYDROLASE, PUTATIVE (AFU_ORTHOLOGUE AFUA_1G03140)-RELATED"/>
    <property type="match status" value="1"/>
</dbReference>
<dbReference type="Proteomes" id="UP001203761">
    <property type="component" value="Unassembled WGS sequence"/>
</dbReference>
<keyword evidence="2" id="KW-0326">Glycosidase</keyword>
<dbReference type="InterPro" id="IPR000322">
    <property type="entry name" value="Glyco_hydro_31_TIM"/>
</dbReference>
<dbReference type="Gene3D" id="2.60.40.1180">
    <property type="entry name" value="Golgi alpha-mannosidase II"/>
    <property type="match status" value="1"/>
</dbReference>
<dbReference type="SUPFAM" id="SSF51011">
    <property type="entry name" value="Glycosyl hydrolase domain"/>
    <property type="match status" value="1"/>
</dbReference>
<name>A0ABT0QZ63_9MICO</name>
<gene>
    <name evidence="6" type="ORF">Bequi_03765</name>
</gene>
<accession>A0ABT0QZ63</accession>
<dbReference type="PANTHER" id="PTHR43863:SF2">
    <property type="entry name" value="MALTASE-GLUCOAMYLASE"/>
    <property type="match status" value="1"/>
</dbReference>
<feature type="compositionally biased region" description="Low complexity" evidence="3">
    <location>
        <begin position="27"/>
        <end position="39"/>
    </location>
</feature>
<dbReference type="CDD" id="cd06595">
    <property type="entry name" value="GH31_u1"/>
    <property type="match status" value="1"/>
</dbReference>
<sequence length="881" mass="96213">MRENTPDSPVDTTADLAAASPEHPEALAEQAPSAAEAVPSQDPRLVGENWRITPLTSRVVRLEWSPEGRFEDRPSTFALHRDLPRPDYEVGESGDRLTVTTEHFHLEYDRGPFSTNGLRLDVRGGVSNWHSVWRFEQDLDVPANVQARRRGEPLGWDSDNLGGSARTLDVADGAIPLEDGVNGRTGYAMIDDSGSMVVDPETGRLTARGAVEGSHDLYVVAGGLDHVATIRDFFAISGPQPIIPRWALGNWWSRYHAYSADEYLQLMDRFAAEDLPFSVSVIDMDWHVTEVDPKYGSGWTGYTWNRDLFPDPEAFQQALHDRGLHVTLNLHPFDGVRAFEEPYARMAKALGREADGSPLEFDVTDPQYMDAYFAMLHDLEDEGTDFWWVDWQQGPYSRVPGMDPLWVQNHEHFLDSERRRGEGQGLTFSRYAGPGSHRYPVGFSGDTMISWASLAFQPRFTAAGANIGYGWWSHDIGGHMLGRRDDELAARWVQFGVLSPIMRLHSSNSPFAGKEPWRFGERAETVMGAHLRLRHRLVPYLHAMNRRAHTEGRSLVEPLYFAEQTPDAYRFLDAYLFGSELLVAPVIRPAAPDTLRGAADVYLPAGTWIDLFTGQVYEGGRALQLHRDLGTVPVLVRAGGVVPLVAEGEDLDAALTPEHLEVVVAAGASGAFDLWEEANADAPGSGADRADGWTCTRFALDAGAGELTIALPGAAPVAGERTFTLSLLGFDAAAFSDLEADGADAAVIAPPVRTAADGPRRPSADAPAPDALRIELTAVTGTSTGTGTAIRLRSRGFTTLVTRTDSHAATRLQRIEDLLNDAQIGNDAKDTIFRLVSEQGEGALAALSGVGVAPLAFEGIAHEFNRPSPALIAAMTEILQS</sequence>
<evidence type="ECO:0000256" key="3">
    <source>
        <dbReference type="SAM" id="MobiDB-lite"/>
    </source>
</evidence>
<dbReference type="Gene3D" id="2.60.40.1760">
    <property type="entry name" value="glycosyl hydrolase (family 31)"/>
    <property type="match status" value="1"/>
</dbReference>
<keyword evidence="2 6" id="KW-0378">Hydrolase</keyword>
<feature type="domain" description="Glycosyl hydrolase family 31 C-terminal" evidence="5">
    <location>
        <begin position="553"/>
        <end position="642"/>
    </location>
</feature>
<dbReference type="Pfam" id="PF21365">
    <property type="entry name" value="Glyco_hydro_31_3rd"/>
    <property type="match status" value="1"/>
</dbReference>
<reference evidence="6" key="1">
    <citation type="submission" date="2022-02" db="EMBL/GenBank/DDBJ databases">
        <authorList>
            <person name="Lee M."/>
            <person name="Kim S.-J."/>
            <person name="Jung M.-Y."/>
        </authorList>
    </citation>
    <scope>NUCLEOTIDE SEQUENCE</scope>
    <source>
        <strain evidence="6">JHP9</strain>
    </source>
</reference>
<dbReference type="EMBL" id="JAKNCJ010000001">
    <property type="protein sequence ID" value="MCL6422508.1"/>
    <property type="molecule type" value="Genomic_DNA"/>
</dbReference>
<dbReference type="InterPro" id="IPR017853">
    <property type="entry name" value="GH"/>
</dbReference>
<evidence type="ECO:0000256" key="2">
    <source>
        <dbReference type="RuleBase" id="RU361185"/>
    </source>
</evidence>
<dbReference type="GO" id="GO:0016787">
    <property type="term" value="F:hydrolase activity"/>
    <property type="evidence" value="ECO:0007669"/>
    <property type="project" value="UniProtKB-KW"/>
</dbReference>
<dbReference type="RefSeq" id="WP_249736605.1">
    <property type="nucleotide sequence ID" value="NZ_JAKNCJ010000001.1"/>
</dbReference>
<dbReference type="InterPro" id="IPR048395">
    <property type="entry name" value="Glyco_hydro_31_C"/>
</dbReference>
<feature type="region of interest" description="Disordered" evidence="3">
    <location>
        <begin position="1"/>
        <end position="42"/>
    </location>
</feature>
<comment type="similarity">
    <text evidence="1 2">Belongs to the glycosyl hydrolase 31 family.</text>
</comment>
<dbReference type="Gene3D" id="3.20.20.80">
    <property type="entry name" value="Glycosidases"/>
    <property type="match status" value="1"/>
</dbReference>
<dbReference type="Pfam" id="PF01055">
    <property type="entry name" value="Glyco_hydro_31_2nd"/>
    <property type="match status" value="1"/>
</dbReference>
<evidence type="ECO:0000259" key="4">
    <source>
        <dbReference type="Pfam" id="PF01055"/>
    </source>
</evidence>
<protein>
    <submittedName>
        <fullName evidence="6">Glycoside hydrolase</fullName>
    </submittedName>
</protein>
<evidence type="ECO:0000259" key="5">
    <source>
        <dbReference type="Pfam" id="PF21365"/>
    </source>
</evidence>
<organism evidence="6 7">
    <name type="scientific">Brachybacterium equifaecis</name>
    <dbReference type="NCBI Taxonomy" id="2910770"/>
    <lineage>
        <taxon>Bacteria</taxon>
        <taxon>Bacillati</taxon>
        <taxon>Actinomycetota</taxon>
        <taxon>Actinomycetes</taxon>
        <taxon>Micrococcales</taxon>
        <taxon>Dermabacteraceae</taxon>
        <taxon>Brachybacterium</taxon>
    </lineage>
</organism>
<evidence type="ECO:0000313" key="6">
    <source>
        <dbReference type="EMBL" id="MCL6422508.1"/>
    </source>
</evidence>
<keyword evidence="7" id="KW-1185">Reference proteome</keyword>
<comment type="caution">
    <text evidence="6">The sequence shown here is derived from an EMBL/GenBank/DDBJ whole genome shotgun (WGS) entry which is preliminary data.</text>
</comment>
<feature type="compositionally biased region" description="Polar residues" evidence="3">
    <location>
        <begin position="1"/>
        <end position="11"/>
    </location>
</feature>
<evidence type="ECO:0000256" key="1">
    <source>
        <dbReference type="ARBA" id="ARBA00007806"/>
    </source>
</evidence>